<dbReference type="GeneID" id="80331412"/>
<evidence type="ECO:0008006" key="3">
    <source>
        <dbReference type="Google" id="ProtNLM"/>
    </source>
</evidence>
<dbReference type="EMBL" id="CP041695">
    <property type="protein sequence ID" value="QDP77911.1"/>
    <property type="molecule type" value="Genomic_DNA"/>
</dbReference>
<dbReference type="Proteomes" id="UP000317039">
    <property type="component" value="Chromosome"/>
</dbReference>
<dbReference type="InterPro" id="IPR036388">
    <property type="entry name" value="WH-like_DNA-bd_sf"/>
</dbReference>
<protein>
    <recommendedName>
        <fullName evidence="3">MarR family transcriptional regulator</fullName>
    </recommendedName>
</protein>
<dbReference type="KEGG" id="nod:FOH10_03235"/>
<sequence length="83" mass="8963">MNTTEARVLAALAPGGHLTADRIADSADIPTRAARRAIDRLAYLGLIVTGVGIWRETWMLSRRGRAYIETPIGRAHLDVPAGV</sequence>
<dbReference type="InterPro" id="IPR036390">
    <property type="entry name" value="WH_DNA-bd_sf"/>
</dbReference>
<reference evidence="1 2" key="1">
    <citation type="submission" date="2019-07" db="EMBL/GenBank/DDBJ databases">
        <title>Complete Genome Sequence and Methylome Analysis of Nocardia otitidis-caviarum NEB252.</title>
        <authorList>
            <person name="Fomenkov A."/>
            <person name="Anton B.P."/>
            <person name="Vincze T."/>
            <person name="Roberts R.J."/>
        </authorList>
    </citation>
    <scope>NUCLEOTIDE SEQUENCE [LARGE SCALE GENOMIC DNA]</scope>
    <source>
        <strain evidence="1 2">NEB252</strain>
    </source>
</reference>
<gene>
    <name evidence="1" type="ORF">FOH10_03235</name>
</gene>
<organism evidence="1 2">
    <name type="scientific">Nocardia otitidiscaviarum</name>
    <dbReference type="NCBI Taxonomy" id="1823"/>
    <lineage>
        <taxon>Bacteria</taxon>
        <taxon>Bacillati</taxon>
        <taxon>Actinomycetota</taxon>
        <taxon>Actinomycetes</taxon>
        <taxon>Mycobacteriales</taxon>
        <taxon>Nocardiaceae</taxon>
        <taxon>Nocardia</taxon>
    </lineage>
</organism>
<dbReference type="Gene3D" id="1.10.10.10">
    <property type="entry name" value="Winged helix-like DNA-binding domain superfamily/Winged helix DNA-binding domain"/>
    <property type="match status" value="1"/>
</dbReference>
<evidence type="ECO:0000313" key="2">
    <source>
        <dbReference type="Proteomes" id="UP000317039"/>
    </source>
</evidence>
<dbReference type="AlphaFoldDB" id="A0A516NG86"/>
<accession>A0A516NG86</accession>
<name>A0A516NG86_9NOCA</name>
<dbReference type="SUPFAM" id="SSF46785">
    <property type="entry name" value="Winged helix' DNA-binding domain"/>
    <property type="match status" value="1"/>
</dbReference>
<proteinExistence type="predicted"/>
<dbReference type="RefSeq" id="WP_143979566.1">
    <property type="nucleotide sequence ID" value="NZ_CP041695.1"/>
</dbReference>
<evidence type="ECO:0000313" key="1">
    <source>
        <dbReference type="EMBL" id="QDP77911.1"/>
    </source>
</evidence>